<dbReference type="RefSeq" id="WP_125485952.1">
    <property type="nucleotide sequence ID" value="NZ_RSDW01000001.1"/>
</dbReference>
<feature type="chain" id="PRO_5018651506" evidence="2">
    <location>
        <begin position="23"/>
        <end position="86"/>
    </location>
</feature>
<dbReference type="Proteomes" id="UP000269669">
    <property type="component" value="Unassembled WGS sequence"/>
</dbReference>
<feature type="compositionally biased region" description="Basic and acidic residues" evidence="1">
    <location>
        <begin position="40"/>
        <end position="61"/>
    </location>
</feature>
<dbReference type="AlphaFoldDB" id="A0A3R9QBT1"/>
<feature type="region of interest" description="Disordered" evidence="1">
    <location>
        <begin position="40"/>
        <end position="86"/>
    </location>
</feature>
<reference evidence="3 4" key="1">
    <citation type="submission" date="2018-12" db="EMBL/GenBank/DDBJ databases">
        <title>Sequencing of bacterial isolates from soil warming experiment in Harvard Forest, Massachusetts, USA.</title>
        <authorList>
            <person name="Deangelis K."/>
        </authorList>
    </citation>
    <scope>NUCLEOTIDE SEQUENCE [LARGE SCALE GENOMIC DNA]</scope>
    <source>
        <strain evidence="3 4">EB153</strain>
    </source>
</reference>
<evidence type="ECO:0000256" key="1">
    <source>
        <dbReference type="SAM" id="MobiDB-lite"/>
    </source>
</evidence>
<organism evidence="3 4">
    <name type="scientific">Edaphobacter aggregans</name>
    <dbReference type="NCBI Taxonomy" id="570835"/>
    <lineage>
        <taxon>Bacteria</taxon>
        <taxon>Pseudomonadati</taxon>
        <taxon>Acidobacteriota</taxon>
        <taxon>Terriglobia</taxon>
        <taxon>Terriglobales</taxon>
        <taxon>Acidobacteriaceae</taxon>
        <taxon>Edaphobacter</taxon>
    </lineage>
</organism>
<protein>
    <submittedName>
        <fullName evidence="3">Uncharacterized protein</fullName>
    </submittedName>
</protein>
<comment type="caution">
    <text evidence="3">The sequence shown here is derived from an EMBL/GenBank/DDBJ whole genome shotgun (WGS) entry which is preliminary data.</text>
</comment>
<keyword evidence="2" id="KW-0732">Signal</keyword>
<evidence type="ECO:0000313" key="4">
    <source>
        <dbReference type="Proteomes" id="UP000269669"/>
    </source>
</evidence>
<dbReference type="EMBL" id="RSDW01000001">
    <property type="protein sequence ID" value="RSL17468.1"/>
    <property type="molecule type" value="Genomic_DNA"/>
</dbReference>
<accession>A0A3R9QBT1</accession>
<evidence type="ECO:0000313" key="3">
    <source>
        <dbReference type="EMBL" id="RSL17468.1"/>
    </source>
</evidence>
<name>A0A3R9QBT1_9BACT</name>
<sequence>MKLNRLIMVSLVGLSLATPALACEPGKGSIFSFFHHSDCDHDKDSSQNHDRDKDKDSHHDCSGGGHSGGGSSSGGGGSTQPTKGTV</sequence>
<feature type="signal peptide" evidence="2">
    <location>
        <begin position="1"/>
        <end position="22"/>
    </location>
</feature>
<feature type="compositionally biased region" description="Gly residues" evidence="1">
    <location>
        <begin position="62"/>
        <end position="78"/>
    </location>
</feature>
<gene>
    <name evidence="3" type="ORF">EDE15_3003</name>
</gene>
<keyword evidence="4" id="KW-1185">Reference proteome</keyword>
<proteinExistence type="predicted"/>
<evidence type="ECO:0000256" key="2">
    <source>
        <dbReference type="SAM" id="SignalP"/>
    </source>
</evidence>